<sequence length="134" mass="14884">MRARPVDRREPRSVRHESHRQPLEHAMPALSLAATDIIGGAAAPQIITSINAWSDPPWRSPPACCAGRGGREWDRYLRRPKKFRHRFVEIAEIRCGVIEISDVSGMFAANAWTCTAGAVGAKPSKKGISWRSQQ</sequence>
<feature type="region of interest" description="Disordered" evidence="1">
    <location>
        <begin position="1"/>
        <end position="21"/>
    </location>
</feature>
<accession>A0A418VM59</accession>
<reference evidence="2 3" key="1">
    <citation type="submission" date="2018-09" db="EMBL/GenBank/DDBJ databases">
        <title>Draft genome sequence of Rhodopseudomonas palustris 2.1.18.</title>
        <authorList>
            <person name="Robertson S.L."/>
            <person name="Meyer T.E."/>
            <person name="Kyndt J.A."/>
        </authorList>
    </citation>
    <scope>NUCLEOTIDE SEQUENCE [LARGE SCALE GENOMIC DNA]</scope>
    <source>
        <strain evidence="2 3">2.1.18</strain>
    </source>
</reference>
<evidence type="ECO:0000256" key="1">
    <source>
        <dbReference type="SAM" id="MobiDB-lite"/>
    </source>
</evidence>
<organism evidence="2 3">
    <name type="scientific">Rhodopseudomonas palustris</name>
    <dbReference type="NCBI Taxonomy" id="1076"/>
    <lineage>
        <taxon>Bacteria</taxon>
        <taxon>Pseudomonadati</taxon>
        <taxon>Pseudomonadota</taxon>
        <taxon>Alphaproteobacteria</taxon>
        <taxon>Hyphomicrobiales</taxon>
        <taxon>Nitrobacteraceae</taxon>
        <taxon>Rhodopseudomonas</taxon>
    </lineage>
</organism>
<dbReference type="EMBL" id="QYYD01000003">
    <property type="protein sequence ID" value="RJF77132.1"/>
    <property type="molecule type" value="Genomic_DNA"/>
</dbReference>
<comment type="caution">
    <text evidence="2">The sequence shown here is derived from an EMBL/GenBank/DDBJ whole genome shotgun (WGS) entry which is preliminary data.</text>
</comment>
<evidence type="ECO:0000313" key="2">
    <source>
        <dbReference type="EMBL" id="RJF77132.1"/>
    </source>
</evidence>
<protein>
    <submittedName>
        <fullName evidence="2">Uncharacterized protein</fullName>
    </submittedName>
</protein>
<name>A0A418VM59_RHOPL</name>
<evidence type="ECO:0000313" key="3">
    <source>
        <dbReference type="Proteomes" id="UP000285523"/>
    </source>
</evidence>
<gene>
    <name evidence="2" type="ORF">D4Q52_04740</name>
</gene>
<dbReference type="AlphaFoldDB" id="A0A418VM59"/>
<proteinExistence type="predicted"/>
<dbReference type="Proteomes" id="UP000285523">
    <property type="component" value="Unassembled WGS sequence"/>
</dbReference>